<proteinExistence type="predicted"/>
<feature type="chain" id="PRO_5046035227" evidence="1">
    <location>
        <begin position="21"/>
        <end position="307"/>
    </location>
</feature>
<comment type="caution">
    <text evidence="3">The sequence shown here is derived from an EMBL/GenBank/DDBJ whole genome shotgun (WGS) entry which is preliminary data.</text>
</comment>
<gene>
    <name evidence="3" type="ORF">N5B56_05585</name>
</gene>
<reference evidence="3" key="1">
    <citation type="submission" date="2022-09" db="EMBL/GenBank/DDBJ databases">
        <title>Eubacterium sp. LFL-14 isolated from human feces.</title>
        <authorList>
            <person name="Liu F."/>
        </authorList>
    </citation>
    <scope>NUCLEOTIDE SEQUENCE</scope>
    <source>
        <strain evidence="3">LFL-14</strain>
    </source>
</reference>
<dbReference type="RefSeq" id="WP_260978544.1">
    <property type="nucleotide sequence ID" value="NZ_JAODBU010000004.1"/>
</dbReference>
<feature type="domain" description="GerMN" evidence="2">
    <location>
        <begin position="198"/>
        <end position="284"/>
    </location>
</feature>
<evidence type="ECO:0000313" key="4">
    <source>
        <dbReference type="Proteomes" id="UP001431199"/>
    </source>
</evidence>
<dbReference type="EMBL" id="JAODBU010000004">
    <property type="protein sequence ID" value="MCT7398558.1"/>
    <property type="molecule type" value="Genomic_DNA"/>
</dbReference>
<dbReference type="Proteomes" id="UP001431199">
    <property type="component" value="Unassembled WGS sequence"/>
</dbReference>
<dbReference type="SMART" id="SM00909">
    <property type="entry name" value="Germane"/>
    <property type="match status" value="2"/>
</dbReference>
<feature type="signal peptide" evidence="1">
    <location>
        <begin position="1"/>
        <end position="20"/>
    </location>
</feature>
<keyword evidence="1" id="KW-0732">Signal</keyword>
<keyword evidence="4" id="KW-1185">Reference proteome</keyword>
<dbReference type="PROSITE" id="PS51257">
    <property type="entry name" value="PROKAR_LIPOPROTEIN"/>
    <property type="match status" value="1"/>
</dbReference>
<evidence type="ECO:0000313" key="3">
    <source>
        <dbReference type="EMBL" id="MCT7398558.1"/>
    </source>
</evidence>
<dbReference type="Pfam" id="PF10646">
    <property type="entry name" value="Germane"/>
    <property type="match status" value="2"/>
</dbReference>
<feature type="domain" description="GerMN" evidence="2">
    <location>
        <begin position="65"/>
        <end position="142"/>
    </location>
</feature>
<evidence type="ECO:0000256" key="1">
    <source>
        <dbReference type="SAM" id="SignalP"/>
    </source>
</evidence>
<name>A0ABT2M2S7_9FIRM</name>
<dbReference type="InterPro" id="IPR019606">
    <property type="entry name" value="GerMN"/>
</dbReference>
<accession>A0ABT2M2S7</accession>
<evidence type="ECO:0000259" key="2">
    <source>
        <dbReference type="SMART" id="SM00909"/>
    </source>
</evidence>
<sequence length="307" mass="34896">MNRYKKIICSILVCVLMVTAVGCGKTKNSSTKKYDGNYIFYVSRDKDKLENEQYKTKSSDTLEQVDEMIKKLTGKAIPKKVIVNSYNLLDGILTLDFSEEYLEISKDEEVLIRAAVVLTLTQIESVDYVAFTVNDSALTRRDGTIIGNMQATDFVDNYGSDNNIVFSTRFILYYGNEDSSNLKECDVMENYTGEESKEEFIVKRLIEGPDEKGYNRIFSKDIKLISVMTTDNICYVNFNSNFLTEQIVGSPELAIYSIVNSLSELNYVHKVQIMVNGDTNVSFKGVKLDNAFIRNLDYIENETKEGE</sequence>
<protein>
    <submittedName>
        <fullName evidence="3">GerMN domain-containing protein</fullName>
    </submittedName>
</protein>
<organism evidence="3 4">
    <name type="scientific">Eubacterium album</name>
    <dbReference type="NCBI Taxonomy" id="2978477"/>
    <lineage>
        <taxon>Bacteria</taxon>
        <taxon>Bacillati</taxon>
        <taxon>Bacillota</taxon>
        <taxon>Clostridia</taxon>
        <taxon>Eubacteriales</taxon>
        <taxon>Eubacteriaceae</taxon>
        <taxon>Eubacterium</taxon>
    </lineage>
</organism>